<comment type="similarity">
    <text evidence="4">Belongs to the TRAFAC class dynamin-like GTPase superfamily. GB1/RHD3 GTPase family.</text>
</comment>
<dbReference type="PANTHER" id="PTHR10751">
    <property type="entry name" value="GUANYLATE BINDING PROTEIN"/>
    <property type="match status" value="1"/>
</dbReference>
<keyword evidence="2" id="KW-0378">Hydrolase</keyword>
<keyword evidence="9" id="KW-1185">Reference proteome</keyword>
<dbReference type="CDD" id="cd01851">
    <property type="entry name" value="GBP"/>
    <property type="match status" value="1"/>
</dbReference>
<evidence type="ECO:0000313" key="9">
    <source>
        <dbReference type="Proteomes" id="UP000323000"/>
    </source>
</evidence>
<reference evidence="9" key="1">
    <citation type="journal article" date="2019" name="Gigascience">
        <title>De novo genome assembly of the endangered Acer yangbiense, a plant species with extremely small populations endemic to Yunnan Province, China.</title>
        <authorList>
            <person name="Yang J."/>
            <person name="Wariss H.M."/>
            <person name="Tao L."/>
            <person name="Zhang R."/>
            <person name="Yun Q."/>
            <person name="Hollingsworth P."/>
            <person name="Dao Z."/>
            <person name="Luo G."/>
            <person name="Guo H."/>
            <person name="Ma Y."/>
            <person name="Sun W."/>
        </authorList>
    </citation>
    <scope>NUCLEOTIDE SEQUENCE [LARGE SCALE GENOMIC DNA]</scope>
    <source>
        <strain evidence="9">cv. Malutang</strain>
    </source>
</reference>
<evidence type="ECO:0000256" key="6">
    <source>
        <dbReference type="SAM" id="MobiDB-lite"/>
    </source>
</evidence>
<dbReference type="InterPro" id="IPR015894">
    <property type="entry name" value="Guanylate-bd_N"/>
</dbReference>
<dbReference type="Pfam" id="PF02263">
    <property type="entry name" value="GBP"/>
    <property type="match status" value="1"/>
</dbReference>
<evidence type="ECO:0000256" key="5">
    <source>
        <dbReference type="SAM" id="Coils"/>
    </source>
</evidence>
<dbReference type="InterPro" id="IPR036543">
    <property type="entry name" value="Guanylate-bd_C_sf"/>
</dbReference>
<keyword evidence="3" id="KW-0342">GTP-binding</keyword>
<accession>A0A5C7GT26</accession>
<dbReference type="Gene3D" id="3.40.50.300">
    <property type="entry name" value="P-loop containing nucleotide triphosphate hydrolases"/>
    <property type="match status" value="1"/>
</dbReference>
<keyword evidence="1" id="KW-0547">Nucleotide-binding</keyword>
<dbReference type="GO" id="GO:0005525">
    <property type="term" value="F:GTP binding"/>
    <property type="evidence" value="ECO:0007669"/>
    <property type="project" value="UniProtKB-KW"/>
</dbReference>
<feature type="domain" description="GB1/RHD3-type G" evidence="7">
    <location>
        <begin position="67"/>
        <end position="351"/>
    </location>
</feature>
<dbReference type="Gene3D" id="1.20.1000.10">
    <property type="entry name" value="Guanylate-binding protein, C-terminal domain"/>
    <property type="match status" value="1"/>
</dbReference>
<comment type="caution">
    <text evidence="8">The sequence shown here is derived from an EMBL/GenBank/DDBJ whole genome shotgun (WGS) entry which is preliminary data.</text>
</comment>
<evidence type="ECO:0000256" key="3">
    <source>
        <dbReference type="ARBA" id="ARBA00023134"/>
    </source>
</evidence>
<dbReference type="GO" id="GO:0003924">
    <property type="term" value="F:GTPase activity"/>
    <property type="evidence" value="ECO:0007669"/>
    <property type="project" value="InterPro"/>
</dbReference>
<feature type="coiled-coil region" evidence="5">
    <location>
        <begin position="763"/>
        <end position="1022"/>
    </location>
</feature>
<gene>
    <name evidence="8" type="ORF">EZV62_026766</name>
</gene>
<dbReference type="InterPro" id="IPR030386">
    <property type="entry name" value="G_GB1_RHD3_dom"/>
</dbReference>
<evidence type="ECO:0000256" key="1">
    <source>
        <dbReference type="ARBA" id="ARBA00022741"/>
    </source>
</evidence>
<name>A0A5C7GT26_9ROSI</name>
<keyword evidence="5" id="KW-0175">Coiled coil</keyword>
<feature type="region of interest" description="Disordered" evidence="6">
    <location>
        <begin position="1059"/>
        <end position="1095"/>
    </location>
</feature>
<evidence type="ECO:0000256" key="4">
    <source>
        <dbReference type="PROSITE-ProRule" id="PRU01052"/>
    </source>
</evidence>
<dbReference type="AlphaFoldDB" id="A0A5C7GT26"/>
<sequence length="1139" mass="129237">MMKFFQRDSPSDNKVQSGYSPSPSPSRSPSISAPITGPARPIRLVYCDEKGKFRMDPEAVAALQLIKEPIGVVSVCGRARQGKSFILNQGPDSWGKNTPCNVMSFLFSILYNLVEVLLGRSSGFQVASTHRPCTKGLWLWSAPLKRTALDGTEYNLLLLDSEGIDAFDQTGTYSTQIFSLAVLLSSMFIYNQMNGIDEAALDSLSLVTQMTKHIRVRASRGRTSASEIGQFSPIFVWLLRDFCLDLVEEDRRITPRDYLELALSPFQGKAKDIDAKNEVLTLFISTHLGFMGSIRDSIRALFPDRECFSLVRPLNNENDLKRLDQISLDKLRPEFRSGLDALTKFVFERTRPKQVGATVMTGPVLIGITQSYLDALNNGAVPTISSSWQSVEEAECRKAYDSATEFYMSNFDRSKQLEEVALREAHEDAVQKSLAVYNAGAVGVGSARKKYEGLLMKFFKKAFEVHFFNMHMHLSDMSSASGGTGSDRLLMQDYKRNVFMEAEIQCSKAMQSMEKRLRAACHSSDANIDNVVKVLDSLITEYEASCHGPGKWQKLAMFLQQSLEGPVFDLAKRLIDQIGSEKSSLVLKCRSIDDKMKLLNKQLEDSEKYKSEYLKRYDEAINDKKKLGDDYTSRITNLQGENSSLKEKYSTLSKTLDSLKHETSDWKRKYEQVLTKQKAKEDQVGSEIEVLKSRSTAAEARLAAAREQAMSAQEEVEEWKRKYGVAVREAKAALEKAAIVQERTNKEMQLREDTLREEFANSLDEKEVEVKEKAAKIEHAEQCLTTLRLELKAADSKIKSYEVEVSSLKLEIREMSEKLEVINAKAQSYEREARMMEQEKLHLEEKYRSEFERFDEVHERCKIAEREAKRSNEVAENERAEATAARRAKSEFEKLAMERLAVIERVQRQIESLEREKTDYAIEVNRLRGSEMEARSKVALLEARVEEREKEIESLLDSNNVQRASTVKKLEDLLESERKARATANAMAESLSHEVQSAQAKLDELQQELTKARLSETALDSKLKAASHGKRAREDDYEMGVGSVQEMNTNDKILRANKRSKSTTSPVMYTQSEDGGSVFKADEDNQSQQSNHGDYTRFTVQKLKQELTKHNFGAELLQLRNPNKKEIIALYEKFILQKS</sequence>
<dbReference type="OrthoDB" id="2135133at2759"/>
<dbReference type="SUPFAM" id="SSF52540">
    <property type="entry name" value="P-loop containing nucleoside triphosphate hydrolases"/>
    <property type="match status" value="1"/>
</dbReference>
<feature type="coiled-coil region" evidence="5">
    <location>
        <begin position="688"/>
        <end position="722"/>
    </location>
</feature>
<dbReference type="InterPro" id="IPR003191">
    <property type="entry name" value="Guanylate-bd/ATL_C"/>
</dbReference>
<feature type="coiled-coil region" evidence="5">
    <location>
        <begin position="635"/>
        <end position="662"/>
    </location>
</feature>
<dbReference type="Proteomes" id="UP000323000">
    <property type="component" value="Chromosome 13"/>
</dbReference>
<dbReference type="EMBL" id="VAHF01000013">
    <property type="protein sequence ID" value="TXG47472.1"/>
    <property type="molecule type" value="Genomic_DNA"/>
</dbReference>
<dbReference type="PROSITE" id="PS51715">
    <property type="entry name" value="G_GB1_RHD3"/>
    <property type="match status" value="1"/>
</dbReference>
<evidence type="ECO:0000313" key="8">
    <source>
        <dbReference type="EMBL" id="TXG47472.1"/>
    </source>
</evidence>
<feature type="compositionally biased region" description="Basic and acidic residues" evidence="6">
    <location>
        <begin position="1"/>
        <end position="11"/>
    </location>
</feature>
<evidence type="ECO:0000256" key="2">
    <source>
        <dbReference type="ARBA" id="ARBA00022801"/>
    </source>
</evidence>
<feature type="region of interest" description="Disordered" evidence="6">
    <location>
        <begin position="1"/>
        <end position="36"/>
    </location>
</feature>
<feature type="compositionally biased region" description="Polar residues" evidence="6">
    <location>
        <begin position="1062"/>
        <end position="1074"/>
    </location>
</feature>
<protein>
    <recommendedName>
        <fullName evidence="7">GB1/RHD3-type G domain-containing protein</fullName>
    </recommendedName>
</protein>
<dbReference type="SUPFAM" id="SSF48340">
    <property type="entry name" value="Interferon-induced guanylate-binding protein 1 (GBP1), C-terminal domain"/>
    <property type="match status" value="2"/>
</dbReference>
<proteinExistence type="inferred from homology"/>
<dbReference type="InterPro" id="IPR027417">
    <property type="entry name" value="P-loop_NTPase"/>
</dbReference>
<evidence type="ECO:0000259" key="7">
    <source>
        <dbReference type="PROSITE" id="PS51715"/>
    </source>
</evidence>
<feature type="compositionally biased region" description="Low complexity" evidence="6">
    <location>
        <begin position="17"/>
        <end position="34"/>
    </location>
</feature>
<organism evidence="8 9">
    <name type="scientific">Acer yangbiense</name>
    <dbReference type="NCBI Taxonomy" id="1000413"/>
    <lineage>
        <taxon>Eukaryota</taxon>
        <taxon>Viridiplantae</taxon>
        <taxon>Streptophyta</taxon>
        <taxon>Embryophyta</taxon>
        <taxon>Tracheophyta</taxon>
        <taxon>Spermatophyta</taxon>
        <taxon>Magnoliopsida</taxon>
        <taxon>eudicotyledons</taxon>
        <taxon>Gunneridae</taxon>
        <taxon>Pentapetalae</taxon>
        <taxon>rosids</taxon>
        <taxon>malvids</taxon>
        <taxon>Sapindales</taxon>
        <taxon>Sapindaceae</taxon>
        <taxon>Hippocastanoideae</taxon>
        <taxon>Acereae</taxon>
        <taxon>Acer</taxon>
    </lineage>
</organism>
<dbReference type="Pfam" id="PF02841">
    <property type="entry name" value="GBP_C"/>
    <property type="match status" value="2"/>
</dbReference>